<dbReference type="RefSeq" id="WP_063178277.1">
    <property type="nucleotide sequence ID" value="NZ_LQNT01000001.1"/>
</dbReference>
<dbReference type="PANTHER" id="PTHR33398:SF1">
    <property type="entry name" value="SMALL RIBOSOMAL SUBUNIT PROTEIN BS20C"/>
    <property type="match status" value="1"/>
</dbReference>
<dbReference type="Gene3D" id="1.20.58.110">
    <property type="entry name" value="Ribosomal protein S20"/>
    <property type="match status" value="1"/>
</dbReference>
<accession>A0A163GDL7</accession>
<dbReference type="SUPFAM" id="SSF46992">
    <property type="entry name" value="Ribosomal protein S20"/>
    <property type="match status" value="1"/>
</dbReference>
<dbReference type="NCBIfam" id="TIGR00029">
    <property type="entry name" value="S20"/>
    <property type="match status" value="1"/>
</dbReference>
<dbReference type="GO" id="GO:0015935">
    <property type="term" value="C:small ribosomal subunit"/>
    <property type="evidence" value="ECO:0007669"/>
    <property type="project" value="TreeGrafter"/>
</dbReference>
<proteinExistence type="inferred from homology"/>
<keyword evidence="6 8" id="KW-0687">Ribonucleoprotein</keyword>
<evidence type="ECO:0000256" key="6">
    <source>
        <dbReference type="ARBA" id="ARBA00023274"/>
    </source>
</evidence>
<reference evidence="10 11" key="1">
    <citation type="submission" date="2016-01" db="EMBL/GenBank/DDBJ databases">
        <title>Whole genome sequencing of Bhargavaea cecembensis T14.</title>
        <authorList>
            <person name="Hong K.W."/>
        </authorList>
    </citation>
    <scope>NUCLEOTIDE SEQUENCE [LARGE SCALE GENOMIC DNA]</scope>
    <source>
        <strain evidence="10 11">T14</strain>
    </source>
</reference>
<evidence type="ECO:0000256" key="4">
    <source>
        <dbReference type="ARBA" id="ARBA00022884"/>
    </source>
</evidence>
<keyword evidence="3 8" id="KW-0699">rRNA-binding</keyword>
<keyword evidence="9" id="KW-0175">Coiled coil</keyword>
<dbReference type="Pfam" id="PF01649">
    <property type="entry name" value="Ribosomal_S20p"/>
    <property type="match status" value="1"/>
</dbReference>
<dbReference type="Proteomes" id="UP000076490">
    <property type="component" value="Unassembled WGS sequence"/>
</dbReference>
<protein>
    <recommendedName>
        <fullName evidence="7 8">Small ribosomal subunit protein bS20</fullName>
    </recommendedName>
</protein>
<organism evidence="10 11">
    <name type="scientific">Bhargavaea cecembensis</name>
    <dbReference type="NCBI Taxonomy" id="394098"/>
    <lineage>
        <taxon>Bacteria</taxon>
        <taxon>Bacillati</taxon>
        <taxon>Bacillota</taxon>
        <taxon>Bacilli</taxon>
        <taxon>Bacillales</taxon>
        <taxon>Caryophanaceae</taxon>
        <taxon>Bhargavaea</taxon>
    </lineage>
</organism>
<evidence type="ECO:0000256" key="9">
    <source>
        <dbReference type="SAM" id="Coils"/>
    </source>
</evidence>
<dbReference type="InterPro" id="IPR002583">
    <property type="entry name" value="Ribosomal_bS20"/>
</dbReference>
<evidence type="ECO:0000256" key="8">
    <source>
        <dbReference type="HAMAP-Rule" id="MF_00500"/>
    </source>
</evidence>
<dbReference type="AlphaFoldDB" id="A0A163GDL7"/>
<dbReference type="PANTHER" id="PTHR33398">
    <property type="entry name" value="30S RIBOSOMAL PROTEIN S20"/>
    <property type="match status" value="1"/>
</dbReference>
<comment type="caution">
    <text evidence="10">The sequence shown here is derived from an EMBL/GenBank/DDBJ whole genome shotgun (WGS) entry which is preliminary data.</text>
</comment>
<dbReference type="GO" id="GO:0070181">
    <property type="term" value="F:small ribosomal subunit rRNA binding"/>
    <property type="evidence" value="ECO:0007669"/>
    <property type="project" value="TreeGrafter"/>
</dbReference>
<evidence type="ECO:0000256" key="5">
    <source>
        <dbReference type="ARBA" id="ARBA00022980"/>
    </source>
</evidence>
<dbReference type="FunFam" id="1.20.58.110:FF:000001">
    <property type="entry name" value="30S ribosomal protein S20"/>
    <property type="match status" value="1"/>
</dbReference>
<evidence type="ECO:0000256" key="2">
    <source>
        <dbReference type="ARBA" id="ARBA00007634"/>
    </source>
</evidence>
<evidence type="ECO:0000256" key="3">
    <source>
        <dbReference type="ARBA" id="ARBA00022730"/>
    </source>
</evidence>
<evidence type="ECO:0000256" key="1">
    <source>
        <dbReference type="ARBA" id="ARBA00003134"/>
    </source>
</evidence>
<evidence type="ECO:0000313" key="10">
    <source>
        <dbReference type="EMBL" id="KZE40067.1"/>
    </source>
</evidence>
<comment type="similarity">
    <text evidence="2 8">Belongs to the bacterial ribosomal protein bS20 family.</text>
</comment>
<keyword evidence="5 8" id="KW-0689">Ribosomal protein</keyword>
<dbReference type="GO" id="GO:0003735">
    <property type="term" value="F:structural constituent of ribosome"/>
    <property type="evidence" value="ECO:0007669"/>
    <property type="project" value="InterPro"/>
</dbReference>
<feature type="coiled-coil region" evidence="9">
    <location>
        <begin position="32"/>
        <end position="63"/>
    </location>
</feature>
<dbReference type="InterPro" id="IPR036510">
    <property type="entry name" value="Ribosomal_bS20_sf"/>
</dbReference>
<comment type="function">
    <text evidence="1 8">Binds directly to 16S ribosomal RNA.</text>
</comment>
<evidence type="ECO:0000256" key="7">
    <source>
        <dbReference type="ARBA" id="ARBA00035136"/>
    </source>
</evidence>
<dbReference type="GO" id="GO:0005829">
    <property type="term" value="C:cytosol"/>
    <property type="evidence" value="ECO:0007669"/>
    <property type="project" value="TreeGrafter"/>
</dbReference>
<keyword evidence="4 8" id="KW-0694">RNA-binding</keyword>
<dbReference type="HAMAP" id="MF_00500">
    <property type="entry name" value="Ribosomal_bS20"/>
    <property type="match status" value="1"/>
</dbReference>
<dbReference type="EMBL" id="LQNT01000001">
    <property type="protein sequence ID" value="KZE40067.1"/>
    <property type="molecule type" value="Genomic_DNA"/>
</dbReference>
<evidence type="ECO:0000313" key="11">
    <source>
        <dbReference type="Proteomes" id="UP000076490"/>
    </source>
</evidence>
<name>A0A163GDL7_9BACL</name>
<sequence length="83" mass="9204">MANSKQAIKRIRQNETVSAQNATQKSAMRTAMKKAETAIANNDENAQELLKDAIQKLDKAANKGLIHKNTVARQKSRLTKKAQ</sequence>
<dbReference type="OrthoDB" id="9808392at2"/>
<gene>
    <name evidence="8" type="primary">rpsT</name>
    <name evidence="10" type="ORF">AV656_01980</name>
</gene>
<dbReference type="GO" id="GO:0006412">
    <property type="term" value="P:translation"/>
    <property type="evidence" value="ECO:0007669"/>
    <property type="project" value="UniProtKB-UniRule"/>
</dbReference>